<dbReference type="PROSITE" id="PS50850">
    <property type="entry name" value="MFS"/>
    <property type="match status" value="1"/>
</dbReference>
<dbReference type="AlphaFoldDB" id="A0A6G1I971"/>
<evidence type="ECO:0000313" key="5">
    <source>
        <dbReference type="EMBL" id="KAF2404724.1"/>
    </source>
</evidence>
<protein>
    <submittedName>
        <fullName evidence="5">MFS general substrate transporter</fullName>
    </submittedName>
</protein>
<reference evidence="5" key="1">
    <citation type="journal article" date="2020" name="Stud. Mycol.">
        <title>101 Dothideomycetes genomes: a test case for predicting lifestyles and emergence of pathogens.</title>
        <authorList>
            <person name="Haridas S."/>
            <person name="Albert R."/>
            <person name="Binder M."/>
            <person name="Bloem J."/>
            <person name="Labutti K."/>
            <person name="Salamov A."/>
            <person name="Andreopoulos B."/>
            <person name="Baker S."/>
            <person name="Barry K."/>
            <person name="Bills G."/>
            <person name="Bluhm B."/>
            <person name="Cannon C."/>
            <person name="Castanera R."/>
            <person name="Culley D."/>
            <person name="Daum C."/>
            <person name="Ezra D."/>
            <person name="Gonzalez J."/>
            <person name="Henrissat B."/>
            <person name="Kuo A."/>
            <person name="Liang C."/>
            <person name="Lipzen A."/>
            <person name="Lutzoni F."/>
            <person name="Magnuson J."/>
            <person name="Mondo S."/>
            <person name="Nolan M."/>
            <person name="Ohm R."/>
            <person name="Pangilinan J."/>
            <person name="Park H.-J."/>
            <person name="Ramirez L."/>
            <person name="Alfaro M."/>
            <person name="Sun H."/>
            <person name="Tritt A."/>
            <person name="Yoshinaga Y."/>
            <person name="Zwiers L.-H."/>
            <person name="Turgeon B."/>
            <person name="Goodwin S."/>
            <person name="Spatafora J."/>
            <person name="Crous P."/>
            <person name="Grigoriev I."/>
        </authorList>
    </citation>
    <scope>NUCLEOTIDE SEQUENCE</scope>
    <source>
        <strain evidence="5">CBS 262.69</strain>
    </source>
</reference>
<dbReference type="PANTHER" id="PTHR11360:SF287">
    <property type="entry name" value="MFS MONOCARBOXYLATE TRANSPORTER"/>
    <property type="match status" value="1"/>
</dbReference>
<keyword evidence="3" id="KW-0472">Membrane</keyword>
<feature type="transmembrane region" description="Helical" evidence="3">
    <location>
        <begin position="126"/>
        <end position="145"/>
    </location>
</feature>
<organism evidence="5 6">
    <name type="scientific">Trichodelitschia bisporula</name>
    <dbReference type="NCBI Taxonomy" id="703511"/>
    <lineage>
        <taxon>Eukaryota</taxon>
        <taxon>Fungi</taxon>
        <taxon>Dikarya</taxon>
        <taxon>Ascomycota</taxon>
        <taxon>Pezizomycotina</taxon>
        <taxon>Dothideomycetes</taxon>
        <taxon>Dothideomycetes incertae sedis</taxon>
        <taxon>Phaeotrichales</taxon>
        <taxon>Phaeotrichaceae</taxon>
        <taxon>Trichodelitschia</taxon>
    </lineage>
</organism>
<feature type="transmembrane region" description="Helical" evidence="3">
    <location>
        <begin position="425"/>
        <end position="446"/>
    </location>
</feature>
<proteinExistence type="inferred from homology"/>
<feature type="transmembrane region" description="Helical" evidence="3">
    <location>
        <begin position="322"/>
        <end position="344"/>
    </location>
</feature>
<dbReference type="GO" id="GO:0022857">
    <property type="term" value="F:transmembrane transporter activity"/>
    <property type="evidence" value="ECO:0007669"/>
    <property type="project" value="InterPro"/>
</dbReference>
<dbReference type="InterPro" id="IPR050327">
    <property type="entry name" value="Proton-linked_MCT"/>
</dbReference>
<dbReference type="InterPro" id="IPR020846">
    <property type="entry name" value="MFS_dom"/>
</dbReference>
<dbReference type="Proteomes" id="UP000799640">
    <property type="component" value="Unassembled WGS sequence"/>
</dbReference>
<keyword evidence="3" id="KW-0812">Transmembrane</keyword>
<keyword evidence="3" id="KW-1133">Transmembrane helix</keyword>
<dbReference type="InterPro" id="IPR036259">
    <property type="entry name" value="MFS_trans_sf"/>
</dbReference>
<dbReference type="Pfam" id="PF07690">
    <property type="entry name" value="MFS_1"/>
    <property type="match status" value="1"/>
</dbReference>
<comment type="subcellular location">
    <subcellularLocation>
        <location evidence="1">Membrane</location>
        <topology evidence="1">Multi-pass membrane protein</topology>
    </subcellularLocation>
</comment>
<dbReference type="PANTHER" id="PTHR11360">
    <property type="entry name" value="MONOCARBOXYLATE TRANSPORTER"/>
    <property type="match status" value="1"/>
</dbReference>
<name>A0A6G1I971_9PEZI</name>
<sequence>MPPSSEKAATIDSRAIFYGDDDGSWVIRDSRLNSTTATIAGKVSPGPPIDGGARAWLFMLGAFVIEAVMWGFPLSFGIFAAHYRDLPQFRDDRSIPVIGTLATGIPFLGAPFITPLMGRWHNYRRQMIWAGWLTCAGSLLAASFATKPWHLVVTQGVAYGLGFLVLYYSLLSMLNEWWVKRRGLAYGVIFAAAGISGVGLPYLIQVLLHRFGFANTLRAYAVAILALVGPILPLCAGRITERDPQPSTPLDWETIKNPLFWAFSFANLFQGLAFYLPGIYLPSFAQALALTPSQGALLLCFLNGSQVAGQVLVGWASDWVNVVTLLMVTTLFPAILAGVLWYLASRFEHMVIFSLLFGLLAGGFSVLWPRFISLLSDEPTTSLWLYGLLAFQRGLGSVSSGPLSAGLLKLEIIKGSTNPADSYKVLILFVSICLFISAFGGVAYFFPQRKDSQASVRAESPL</sequence>
<feature type="transmembrane region" description="Helical" evidence="3">
    <location>
        <begin position="55"/>
        <end position="83"/>
    </location>
</feature>
<feature type="transmembrane region" description="Helical" evidence="3">
    <location>
        <begin position="184"/>
        <end position="208"/>
    </location>
</feature>
<dbReference type="OrthoDB" id="2213137at2759"/>
<evidence type="ECO:0000256" key="3">
    <source>
        <dbReference type="SAM" id="Phobius"/>
    </source>
</evidence>
<evidence type="ECO:0000256" key="1">
    <source>
        <dbReference type="ARBA" id="ARBA00004141"/>
    </source>
</evidence>
<feature type="transmembrane region" description="Helical" evidence="3">
    <location>
        <begin position="157"/>
        <end position="178"/>
    </location>
</feature>
<feature type="domain" description="Major facilitator superfamily (MFS) profile" evidence="4">
    <location>
        <begin position="259"/>
        <end position="462"/>
    </location>
</feature>
<dbReference type="GO" id="GO:0016020">
    <property type="term" value="C:membrane"/>
    <property type="evidence" value="ECO:0007669"/>
    <property type="project" value="UniProtKB-SubCell"/>
</dbReference>
<feature type="transmembrane region" description="Helical" evidence="3">
    <location>
        <begin position="259"/>
        <end position="284"/>
    </location>
</feature>
<dbReference type="SUPFAM" id="SSF103473">
    <property type="entry name" value="MFS general substrate transporter"/>
    <property type="match status" value="1"/>
</dbReference>
<evidence type="ECO:0000313" key="6">
    <source>
        <dbReference type="Proteomes" id="UP000799640"/>
    </source>
</evidence>
<dbReference type="EMBL" id="ML996688">
    <property type="protein sequence ID" value="KAF2404724.1"/>
    <property type="molecule type" value="Genomic_DNA"/>
</dbReference>
<dbReference type="Gene3D" id="1.20.1250.20">
    <property type="entry name" value="MFS general substrate transporter like domains"/>
    <property type="match status" value="2"/>
</dbReference>
<dbReference type="InterPro" id="IPR011701">
    <property type="entry name" value="MFS"/>
</dbReference>
<keyword evidence="6" id="KW-1185">Reference proteome</keyword>
<accession>A0A6G1I971</accession>
<feature type="transmembrane region" description="Helical" evidence="3">
    <location>
        <begin position="220"/>
        <end position="239"/>
    </location>
</feature>
<gene>
    <name evidence="5" type="ORF">EJ06DRAFT_470047</name>
</gene>
<evidence type="ECO:0000256" key="2">
    <source>
        <dbReference type="ARBA" id="ARBA00006727"/>
    </source>
</evidence>
<comment type="similarity">
    <text evidence="2">Belongs to the major facilitator superfamily. Monocarboxylate porter (TC 2.A.1.13) family.</text>
</comment>
<feature type="transmembrane region" description="Helical" evidence="3">
    <location>
        <begin position="351"/>
        <end position="371"/>
    </location>
</feature>
<feature type="transmembrane region" description="Helical" evidence="3">
    <location>
        <begin position="95"/>
        <end position="114"/>
    </location>
</feature>
<evidence type="ECO:0000259" key="4">
    <source>
        <dbReference type="PROSITE" id="PS50850"/>
    </source>
</evidence>